<dbReference type="Gene3D" id="3.20.110.10">
    <property type="entry name" value="Glycoside hydrolase 38, N terminal domain"/>
    <property type="match status" value="1"/>
</dbReference>
<dbReference type="GO" id="GO:0004559">
    <property type="term" value="F:alpha-mannosidase activity"/>
    <property type="evidence" value="ECO:0007669"/>
    <property type="project" value="InterPro"/>
</dbReference>
<dbReference type="InterPro" id="IPR000602">
    <property type="entry name" value="Glyco_hydro_38_N"/>
</dbReference>
<dbReference type="AlphaFoldDB" id="A0A212F2R7"/>
<accession>A0A212F2R7</accession>
<dbReference type="Gene3D" id="1.20.1270.50">
    <property type="entry name" value="Glycoside hydrolase family 38, central domain"/>
    <property type="match status" value="1"/>
</dbReference>
<dbReference type="InterPro" id="IPR037094">
    <property type="entry name" value="Glyco_hydro_38_cen_sf"/>
</dbReference>
<dbReference type="SUPFAM" id="SSF88688">
    <property type="entry name" value="Families 57/38 glycoside transferase middle domain"/>
    <property type="match status" value="1"/>
</dbReference>
<dbReference type="STRING" id="278856.A0A212F2R7"/>
<dbReference type="InterPro" id="IPR011330">
    <property type="entry name" value="Glyco_hydro/deAcase_b/a-brl"/>
</dbReference>
<evidence type="ECO:0000256" key="3">
    <source>
        <dbReference type="ARBA" id="ARBA00022723"/>
    </source>
</evidence>
<dbReference type="InterPro" id="IPR011013">
    <property type="entry name" value="Gal_mutarotase_sf_dom"/>
</dbReference>
<dbReference type="Pfam" id="PF01074">
    <property type="entry name" value="Glyco_hydro_38N"/>
    <property type="match status" value="1"/>
</dbReference>
<organism evidence="10 11">
    <name type="scientific">Danaus plexippus plexippus</name>
    <dbReference type="NCBI Taxonomy" id="278856"/>
    <lineage>
        <taxon>Eukaryota</taxon>
        <taxon>Metazoa</taxon>
        <taxon>Ecdysozoa</taxon>
        <taxon>Arthropoda</taxon>
        <taxon>Hexapoda</taxon>
        <taxon>Insecta</taxon>
        <taxon>Pterygota</taxon>
        <taxon>Neoptera</taxon>
        <taxon>Endopterygota</taxon>
        <taxon>Lepidoptera</taxon>
        <taxon>Glossata</taxon>
        <taxon>Ditrysia</taxon>
        <taxon>Papilionoidea</taxon>
        <taxon>Nymphalidae</taxon>
        <taxon>Danainae</taxon>
        <taxon>Danaini</taxon>
        <taxon>Danaina</taxon>
        <taxon>Danaus</taxon>
        <taxon>Danaus</taxon>
    </lineage>
</organism>
<keyword evidence="5" id="KW-0862">Zinc</keyword>
<feature type="region of interest" description="Disordered" evidence="7">
    <location>
        <begin position="525"/>
        <end position="597"/>
    </location>
</feature>
<dbReference type="InterPro" id="IPR050843">
    <property type="entry name" value="Glycosyl_Hydrlase_38"/>
</dbReference>
<comment type="cofactor">
    <cofactor evidence="1">
        <name>Zn(2+)</name>
        <dbReference type="ChEBI" id="CHEBI:29105"/>
    </cofactor>
</comment>
<keyword evidence="11" id="KW-1185">Reference proteome</keyword>
<evidence type="ECO:0000256" key="5">
    <source>
        <dbReference type="ARBA" id="ARBA00022833"/>
    </source>
</evidence>
<dbReference type="Pfam" id="PF07748">
    <property type="entry name" value="Glyco_hydro_38C"/>
    <property type="match status" value="1"/>
</dbReference>
<evidence type="ECO:0008006" key="12">
    <source>
        <dbReference type="Google" id="ProtNLM"/>
    </source>
</evidence>
<dbReference type="InterPro" id="IPR013780">
    <property type="entry name" value="Glyco_hydro_b"/>
</dbReference>
<keyword evidence="4" id="KW-0378">Hydrolase</keyword>
<evidence type="ECO:0000313" key="10">
    <source>
        <dbReference type="EMBL" id="OWR48030.1"/>
    </source>
</evidence>
<dbReference type="InterPro" id="IPR011682">
    <property type="entry name" value="Glyco_hydro_38_C"/>
</dbReference>
<dbReference type="Gene3D" id="2.70.98.30">
    <property type="entry name" value="Golgi alpha-mannosidase II, domain 4"/>
    <property type="match status" value="1"/>
</dbReference>
<proteinExistence type="inferred from homology"/>
<dbReference type="Gene3D" id="2.60.40.1180">
    <property type="entry name" value="Golgi alpha-mannosidase II"/>
    <property type="match status" value="1"/>
</dbReference>
<feature type="domain" description="Glycosyl hydrolase family 38 C-terminal" evidence="9">
    <location>
        <begin position="605"/>
        <end position="820"/>
    </location>
</feature>
<sequence>MKQILDSTISELWAYKERRFIIADSELPYFFHWWSKRDGTVRRMVYELVRQGRLVIVGGGWGLQDETTTYYQSVIDSYTYSLRKINATFLECGRPLVAWQADNFGHSREFASLVALMGFDGLFINPISFDDELIRMERKGLEFLWRGSDDLGDNPLPAGPETDIFTHKLFDGYWSPPGFCFGSMCSDPLLVTSDTLFNNAKERAQLFIEKIRFRQAPNYQTKQVMVMMGQRMGYADSKLWFNNIEKLISYVNEEAFEDKMYAMYSTPMCYLQAAYQENPILETKQDDFIPFAYDQDSYMTGLFTSRPSFKYLVREANVFLQIAKQLQVLTNLRNNDGIFEDFIPGVAQDHNIITGAMRPYAKNYYTKYLSIAIQKSTIVAKQAFNKVRANNPSLLTDYTLCYLNESSCPNTKVPYFYITVYNPLAWNVTMPVRVPAFKRRYNVYDPHGEVVPSALMRIPQQVLSIPGRFAEHDLELVFIAPELPALGFRSYYIEEVKRNKRSLIKKIGKNKQKYFIRQAPRTDNATLLDDPAYDEAETQPEDIGENRAEGSEDGHDATRRPEVTYEELEHTDGTADTTPTTTRTTTRETRTGGDSSWVESSDTYIGNKYIRISLDSHRKVSSMSLANGVNTSLDIQYYFYVSDDPDTVENQKRRPGAYIFRPLDVKPEAIIDYIDTKVYKSGEVQEIHSRYSEHASFVLRLYRDSVVCELDWILGPLPADGLGRELFIRYTTDLENDGVFYTDANGRQVVKRIRHTRPLYRPYHLDPVAGNIYPVTTRIYIEDLRKNLRLSIFNDRSQGGTSLLEGSVDLMLDRLIYTDDSGVQTFLNETVDGKGIVVRGTHYLYLTRASHRPNRVFEKRFSKEIELKPQIFFSRIRQMVRKDRWLGRRNEYSALKTKLPIGVHILTIQEWNERTLLIRLENYLEKVDVIKSGVKEVQLKDLFVNIVPDEAVEMKLAANIRLKDWTQIQWQRNGSFVSNFNDHYGTTKTAEFSYERMKPLKKVDVRAGILLYPQQIRTFVVSYRALQP</sequence>
<dbReference type="PANTHER" id="PTHR11607">
    <property type="entry name" value="ALPHA-MANNOSIDASE"/>
    <property type="match status" value="1"/>
</dbReference>
<evidence type="ECO:0000313" key="11">
    <source>
        <dbReference type="Proteomes" id="UP000007151"/>
    </source>
</evidence>
<evidence type="ECO:0000259" key="8">
    <source>
        <dbReference type="Pfam" id="PF01074"/>
    </source>
</evidence>
<gene>
    <name evidence="10" type="ORF">KGM_206161</name>
</gene>
<dbReference type="GO" id="GO:0046872">
    <property type="term" value="F:metal ion binding"/>
    <property type="evidence" value="ECO:0007669"/>
    <property type="project" value="UniProtKB-KW"/>
</dbReference>
<feature type="compositionally biased region" description="Acidic residues" evidence="7">
    <location>
        <begin position="531"/>
        <end position="543"/>
    </location>
</feature>
<evidence type="ECO:0000256" key="2">
    <source>
        <dbReference type="ARBA" id="ARBA00009792"/>
    </source>
</evidence>
<dbReference type="GO" id="GO:0005764">
    <property type="term" value="C:lysosome"/>
    <property type="evidence" value="ECO:0007669"/>
    <property type="project" value="TreeGrafter"/>
</dbReference>
<dbReference type="FunFam" id="1.20.1270.50:FF:000002">
    <property type="entry name" value="Alpha-mannosidase"/>
    <property type="match status" value="1"/>
</dbReference>
<reference evidence="10 11" key="1">
    <citation type="journal article" date="2011" name="Cell">
        <title>The monarch butterfly genome yields insights into long-distance migration.</title>
        <authorList>
            <person name="Zhan S."/>
            <person name="Merlin C."/>
            <person name="Boore J.L."/>
            <person name="Reppert S.M."/>
        </authorList>
    </citation>
    <scope>NUCLEOTIDE SEQUENCE [LARGE SCALE GENOMIC DNA]</scope>
    <source>
        <strain evidence="10">F-2</strain>
    </source>
</reference>
<protein>
    <recommendedName>
        <fullName evidence="12">Alpha-mannosidase</fullName>
    </recommendedName>
</protein>
<comment type="similarity">
    <text evidence="2">Belongs to the glycosyl hydrolase 38 family.</text>
</comment>
<dbReference type="Proteomes" id="UP000007151">
    <property type="component" value="Unassembled WGS sequence"/>
</dbReference>
<evidence type="ECO:0000256" key="1">
    <source>
        <dbReference type="ARBA" id="ARBA00001947"/>
    </source>
</evidence>
<dbReference type="SUPFAM" id="SSF88713">
    <property type="entry name" value="Glycoside hydrolase/deacetylase"/>
    <property type="match status" value="1"/>
</dbReference>
<keyword evidence="6" id="KW-0326">Glycosidase</keyword>
<dbReference type="eggNOG" id="KOG1959">
    <property type="taxonomic scope" value="Eukaryota"/>
</dbReference>
<dbReference type="GO" id="GO:0006013">
    <property type="term" value="P:mannose metabolic process"/>
    <property type="evidence" value="ECO:0007669"/>
    <property type="project" value="InterPro"/>
</dbReference>
<evidence type="ECO:0000256" key="7">
    <source>
        <dbReference type="SAM" id="MobiDB-lite"/>
    </source>
</evidence>
<evidence type="ECO:0000256" key="6">
    <source>
        <dbReference type="ARBA" id="ARBA00023295"/>
    </source>
</evidence>
<dbReference type="InParanoid" id="A0A212F2R7"/>
<dbReference type="InterPro" id="IPR028995">
    <property type="entry name" value="Glyco_hydro_57/38_cen_sf"/>
</dbReference>
<dbReference type="PANTHER" id="PTHR11607:SF3">
    <property type="entry name" value="LYSOSOMAL ALPHA-MANNOSIDASE"/>
    <property type="match status" value="1"/>
</dbReference>
<dbReference type="EMBL" id="AGBW02010691">
    <property type="protein sequence ID" value="OWR48030.1"/>
    <property type="molecule type" value="Genomic_DNA"/>
</dbReference>
<dbReference type="SUPFAM" id="SSF74650">
    <property type="entry name" value="Galactose mutarotase-like"/>
    <property type="match status" value="2"/>
</dbReference>
<comment type="caution">
    <text evidence="10">The sequence shown here is derived from an EMBL/GenBank/DDBJ whole genome shotgun (WGS) entry which is preliminary data.</text>
</comment>
<keyword evidence="3" id="KW-0479">Metal-binding</keyword>
<dbReference type="Gene3D" id="2.60.40.1360">
    <property type="match status" value="1"/>
</dbReference>
<dbReference type="InterPro" id="IPR027291">
    <property type="entry name" value="Glyco_hydro_38_N_sf"/>
</dbReference>
<name>A0A212F2R7_DANPL</name>
<dbReference type="GO" id="GO:0030246">
    <property type="term" value="F:carbohydrate binding"/>
    <property type="evidence" value="ECO:0007669"/>
    <property type="project" value="InterPro"/>
</dbReference>
<feature type="compositionally biased region" description="Basic and acidic residues" evidence="7">
    <location>
        <begin position="544"/>
        <end position="573"/>
    </location>
</feature>
<dbReference type="KEGG" id="dpl:KGM_206161"/>
<feature type="domain" description="Glycoside hydrolase family 38 N-terminal" evidence="8">
    <location>
        <begin position="2"/>
        <end position="291"/>
    </location>
</feature>
<evidence type="ECO:0000256" key="4">
    <source>
        <dbReference type="ARBA" id="ARBA00022801"/>
    </source>
</evidence>
<evidence type="ECO:0000259" key="9">
    <source>
        <dbReference type="Pfam" id="PF07748"/>
    </source>
</evidence>
<feature type="compositionally biased region" description="Low complexity" evidence="7">
    <location>
        <begin position="574"/>
        <end position="584"/>
    </location>
</feature>
<dbReference type="FunCoup" id="A0A212F2R7">
    <property type="interactions" value="172"/>
</dbReference>